<evidence type="ECO:0000256" key="6">
    <source>
        <dbReference type="SAM" id="Phobius"/>
    </source>
</evidence>
<keyword evidence="8" id="KW-1185">Reference proteome</keyword>
<keyword evidence="4 6" id="KW-0472">Membrane</keyword>
<evidence type="ECO:0000256" key="4">
    <source>
        <dbReference type="ARBA" id="ARBA00023136"/>
    </source>
</evidence>
<comment type="similarity">
    <text evidence="5">Belongs to the ROH1 family.</text>
</comment>
<keyword evidence="3 6" id="KW-1133">Transmembrane helix</keyword>
<proteinExistence type="inferred from homology"/>
<dbReference type="InterPro" id="IPR008511">
    <property type="entry name" value="ROH1-like"/>
</dbReference>
<keyword evidence="2 6" id="KW-0812">Transmembrane</keyword>
<dbReference type="Pfam" id="PF05633">
    <property type="entry name" value="ROH1-like"/>
    <property type="match status" value="1"/>
</dbReference>
<dbReference type="GO" id="GO:0016020">
    <property type="term" value="C:membrane"/>
    <property type="evidence" value="ECO:0007669"/>
    <property type="project" value="UniProtKB-SubCell"/>
</dbReference>
<reference evidence="7 8" key="1">
    <citation type="journal article" date="2018" name="Mol. Plant">
        <title>The genome of Artemisia annua provides insight into the evolution of Asteraceae family and artemisinin biosynthesis.</title>
        <authorList>
            <person name="Shen Q."/>
            <person name="Zhang L."/>
            <person name="Liao Z."/>
            <person name="Wang S."/>
            <person name="Yan T."/>
            <person name="Shi P."/>
            <person name="Liu M."/>
            <person name="Fu X."/>
            <person name="Pan Q."/>
            <person name="Wang Y."/>
            <person name="Lv Z."/>
            <person name="Lu X."/>
            <person name="Zhang F."/>
            <person name="Jiang W."/>
            <person name="Ma Y."/>
            <person name="Chen M."/>
            <person name="Hao X."/>
            <person name="Li L."/>
            <person name="Tang Y."/>
            <person name="Lv G."/>
            <person name="Zhou Y."/>
            <person name="Sun X."/>
            <person name="Brodelius P.E."/>
            <person name="Rose J.K.C."/>
            <person name="Tang K."/>
        </authorList>
    </citation>
    <scope>NUCLEOTIDE SEQUENCE [LARGE SCALE GENOMIC DNA]</scope>
    <source>
        <strain evidence="8">cv. Huhao1</strain>
        <tissue evidence="7">Leaf</tissue>
    </source>
</reference>
<dbReference type="STRING" id="35608.A0A2U1NEN3"/>
<evidence type="ECO:0000256" key="2">
    <source>
        <dbReference type="ARBA" id="ARBA00022692"/>
    </source>
</evidence>
<name>A0A2U1NEN3_ARTAN</name>
<evidence type="ECO:0000313" key="7">
    <source>
        <dbReference type="EMBL" id="PWA71951.1"/>
    </source>
</evidence>
<organism evidence="7 8">
    <name type="scientific">Artemisia annua</name>
    <name type="common">Sweet wormwood</name>
    <dbReference type="NCBI Taxonomy" id="35608"/>
    <lineage>
        <taxon>Eukaryota</taxon>
        <taxon>Viridiplantae</taxon>
        <taxon>Streptophyta</taxon>
        <taxon>Embryophyta</taxon>
        <taxon>Tracheophyta</taxon>
        <taxon>Spermatophyta</taxon>
        <taxon>Magnoliopsida</taxon>
        <taxon>eudicotyledons</taxon>
        <taxon>Gunneridae</taxon>
        <taxon>Pentapetalae</taxon>
        <taxon>asterids</taxon>
        <taxon>campanulids</taxon>
        <taxon>Asterales</taxon>
        <taxon>Asteraceae</taxon>
        <taxon>Asteroideae</taxon>
        <taxon>Anthemideae</taxon>
        <taxon>Artemisiinae</taxon>
        <taxon>Artemisia</taxon>
    </lineage>
</organism>
<dbReference type="AlphaFoldDB" id="A0A2U1NEN3"/>
<evidence type="ECO:0000256" key="5">
    <source>
        <dbReference type="ARBA" id="ARBA00035114"/>
    </source>
</evidence>
<comment type="subcellular location">
    <subcellularLocation>
        <location evidence="1">Membrane</location>
        <topology evidence="1">Single-pass membrane protein</topology>
    </subcellularLocation>
</comment>
<gene>
    <name evidence="7" type="ORF">CTI12_AA275780</name>
</gene>
<dbReference type="Proteomes" id="UP000245207">
    <property type="component" value="Unassembled WGS sequence"/>
</dbReference>
<evidence type="ECO:0000256" key="3">
    <source>
        <dbReference type="ARBA" id="ARBA00022989"/>
    </source>
</evidence>
<protein>
    <submittedName>
        <fullName evidence="7">Uncharacterized protein</fullName>
    </submittedName>
</protein>
<dbReference type="PANTHER" id="PTHR31509">
    <property type="entry name" value="BPS1-LIKE PROTEIN"/>
    <property type="match status" value="1"/>
</dbReference>
<accession>A0A2U1NEN3</accession>
<feature type="transmembrane region" description="Helical" evidence="6">
    <location>
        <begin position="52"/>
        <end position="71"/>
    </location>
</feature>
<sequence>MEKLVSDYFEKSVKGLGVCNAIRDGIEQIRQLQAIGNNIVAPKNSEIIATNGLAVVVYTMSNVFLFVMWAFEGDLWD</sequence>
<comment type="caution">
    <text evidence="7">The sequence shown here is derived from an EMBL/GenBank/DDBJ whole genome shotgun (WGS) entry which is preliminary data.</text>
</comment>
<evidence type="ECO:0000313" key="8">
    <source>
        <dbReference type="Proteomes" id="UP000245207"/>
    </source>
</evidence>
<evidence type="ECO:0000256" key="1">
    <source>
        <dbReference type="ARBA" id="ARBA00004167"/>
    </source>
</evidence>
<dbReference type="EMBL" id="PKPP01002990">
    <property type="protein sequence ID" value="PWA71951.1"/>
    <property type="molecule type" value="Genomic_DNA"/>
</dbReference>